<evidence type="ECO:0000313" key="1">
    <source>
        <dbReference type="EMBL" id="MDI1431444.1"/>
    </source>
</evidence>
<gene>
    <name evidence="1" type="ORF">QHF89_18260</name>
</gene>
<dbReference type="RefSeq" id="WP_136972666.1">
    <property type="nucleotide sequence ID" value="NZ_JARZHI010000014.1"/>
</dbReference>
<organism evidence="1 2">
    <name type="scientific">Polyangium sorediatum</name>
    <dbReference type="NCBI Taxonomy" id="889274"/>
    <lineage>
        <taxon>Bacteria</taxon>
        <taxon>Pseudomonadati</taxon>
        <taxon>Myxococcota</taxon>
        <taxon>Polyangia</taxon>
        <taxon>Polyangiales</taxon>
        <taxon>Polyangiaceae</taxon>
        <taxon>Polyangium</taxon>
    </lineage>
</organism>
<evidence type="ECO:0000313" key="2">
    <source>
        <dbReference type="Proteomes" id="UP001160301"/>
    </source>
</evidence>
<comment type="caution">
    <text evidence="1">The sequence shown here is derived from an EMBL/GenBank/DDBJ whole genome shotgun (WGS) entry which is preliminary data.</text>
</comment>
<proteinExistence type="predicted"/>
<name>A0ABT6NSX4_9BACT</name>
<dbReference type="EMBL" id="JARZHI010000014">
    <property type="protein sequence ID" value="MDI1431444.1"/>
    <property type="molecule type" value="Genomic_DNA"/>
</dbReference>
<reference evidence="1 2" key="1">
    <citation type="submission" date="2023-04" db="EMBL/GenBank/DDBJ databases">
        <title>The genome sequence of Polyangium sorediatum DSM14670.</title>
        <authorList>
            <person name="Zhang X."/>
        </authorList>
    </citation>
    <scope>NUCLEOTIDE SEQUENCE [LARGE SCALE GENOMIC DNA]</scope>
    <source>
        <strain evidence="1 2">DSM 14670</strain>
    </source>
</reference>
<keyword evidence="2" id="KW-1185">Reference proteome</keyword>
<sequence length="190" mass="21201">MLLAFIMSLAQDPDIQEAYRRDPVAVVSQRRDLSSEEKEILLSGDRRRILEALSDEAIRGGPRVMMLAPTPLPWVYGRQTVTGFFWEPGDGELLLTLFGTKLEGAFTRCELRQGETHIRGEIGQVVKTAPGREKVTLRFALPPDAPQGVYWAFSNPRRDGEEPRAIVAPRDLQNLHLGIELRGVSKGGKP</sequence>
<accession>A0ABT6NSX4</accession>
<dbReference type="Proteomes" id="UP001160301">
    <property type="component" value="Unassembled WGS sequence"/>
</dbReference>
<protein>
    <submittedName>
        <fullName evidence="1">Uncharacterized protein</fullName>
    </submittedName>
</protein>